<dbReference type="InterPro" id="IPR036457">
    <property type="entry name" value="PPM-type-like_dom_sf"/>
</dbReference>
<evidence type="ECO:0000313" key="1">
    <source>
        <dbReference type="EMBL" id="GFF15704.1"/>
    </source>
</evidence>
<dbReference type="GO" id="GO:0004722">
    <property type="term" value="F:protein serine/threonine phosphatase activity"/>
    <property type="evidence" value="ECO:0007669"/>
    <property type="project" value="TreeGrafter"/>
</dbReference>
<dbReference type="PANTHER" id="PTHR12320:SF24">
    <property type="entry name" value="PROTEIN PHOSPHATASE"/>
    <property type="match status" value="1"/>
</dbReference>
<keyword evidence="2" id="KW-1185">Reference proteome</keyword>
<dbReference type="InterPro" id="IPR001932">
    <property type="entry name" value="PPM-type_phosphatase-like_dom"/>
</dbReference>
<reference evidence="1 2" key="1">
    <citation type="submission" date="2020-01" db="EMBL/GenBank/DDBJ databases">
        <title>Aspergillus terreus IFO 6365 whole genome shotgun sequence.</title>
        <authorList>
            <person name="Kanamasa S."/>
            <person name="Takahashi H."/>
        </authorList>
    </citation>
    <scope>NUCLEOTIDE SEQUENCE [LARGE SCALE GENOMIC DNA]</scope>
    <source>
        <strain evidence="1 2">IFO 6365</strain>
    </source>
</reference>
<comment type="caution">
    <text evidence="1">The sequence shown here is derived from an EMBL/GenBank/DDBJ whole genome shotgun (WGS) entry which is preliminary data.</text>
</comment>
<dbReference type="Proteomes" id="UP000452235">
    <property type="component" value="Unassembled WGS sequence"/>
</dbReference>
<dbReference type="EMBL" id="BLJY01000004">
    <property type="protein sequence ID" value="GFF15704.1"/>
    <property type="molecule type" value="Genomic_DNA"/>
</dbReference>
<protein>
    <submittedName>
        <fullName evidence="1">Phosphatase 2C-like-domain-containing protein</fullName>
    </submittedName>
</protein>
<dbReference type="SMART" id="SM00332">
    <property type="entry name" value="PP2Cc"/>
    <property type="match status" value="1"/>
</dbReference>
<dbReference type="Gene3D" id="3.60.40.10">
    <property type="entry name" value="PPM-type phosphatase domain"/>
    <property type="match status" value="1"/>
</dbReference>
<proteinExistence type="predicted"/>
<dbReference type="FunFam" id="3.60.40.10:FF:000118">
    <property type="entry name" value="Phosphatase 2C-like domain-containing protein"/>
    <property type="match status" value="1"/>
</dbReference>
<dbReference type="PANTHER" id="PTHR12320">
    <property type="entry name" value="PROTEIN PHOSPHATASE 2C"/>
    <property type="match status" value="1"/>
</dbReference>
<organism evidence="1 2">
    <name type="scientific">Aspergillus terreus</name>
    <dbReference type="NCBI Taxonomy" id="33178"/>
    <lineage>
        <taxon>Eukaryota</taxon>
        <taxon>Fungi</taxon>
        <taxon>Dikarya</taxon>
        <taxon>Ascomycota</taxon>
        <taxon>Pezizomycotina</taxon>
        <taxon>Eurotiomycetes</taxon>
        <taxon>Eurotiomycetidae</taxon>
        <taxon>Eurotiales</taxon>
        <taxon>Aspergillaceae</taxon>
        <taxon>Aspergillus</taxon>
        <taxon>Aspergillus subgen. Circumdati</taxon>
    </lineage>
</organism>
<dbReference type="AlphaFoldDB" id="A0A5M3YUC3"/>
<name>A0A5M3YUC3_ASPTE</name>
<evidence type="ECO:0000313" key="2">
    <source>
        <dbReference type="Proteomes" id="UP000452235"/>
    </source>
</evidence>
<gene>
    <name evidence="1" type="ORF">ATEIFO6365_0004082300</name>
</gene>
<dbReference type="VEuPathDB" id="FungiDB:ATEG_04827"/>
<accession>A0A5M3YUC3</accession>
<sequence length="896" mass="100741">MGAAHRSVSRFWDMALNKLFPKRASRNHNNSSLQPRETFFSFDSYTSANTTRSEHADGFYMYSQDLLDEEARRRDAQLRTSDSTDISYTSALMSVERPPLPYTVSSPDWNIYSDSVRCLDHGPEEDVVEWLDSILSVFSRVYAVAKIVVIILMHYGIEVGDCPDSILAHLHRAEDVATSQSVVDLVDAVENLYYACYARLMLEIANVELCATSELDVKHLSKKSSASSLLPEPNHLLKIYLCCREILDAPSICHEINTALVHQYQDAYIHQALDRTTAEGGFILDDLLGYRACVMGVLTDRSSLFHQHWDPEPLYTMPPAELLTELSEKYLAFLPKAPVVDPVPGTELPWMSSNGVDSERWERQIIQAHRQATLAKLEQRAIGDVRRDDGRRRLRDYLSERQCVCRATCTCASACTADPERPCPCAERMLRIATARHRGSRCRSLGTRSTSLAKAIFEGVAAMRRDVDEFAIAVELERGMELIGEELAREMNEREAMVPPAATPLTVSLRRFAASTVSTSRSYSVWPSYGITTPVPDRPRRPGSRSPFWFQTGYALCAKRPSRPFPPPFVSPPSSSFSDPLTTHYQSQDKRLSVRGELVRGLNNGDDAVLVADRFLAVNDGVGAWATKPRGHAALWSRLLLHYWALEVERALDNTTDHDEPDPIEYLQRAYEETTRATSSLSEWYGTTTSVTALLHCTQDAAGTPRPRLYVTNLGDCKVLVVRPRDETMLFRTEEQWHWFDCPMQLGTNSVDTPRKDAVLSTIDLEEGDVVLAVSDGVLDNLWEHEVLTITLDSLRKWDEGRYDQGELEWTPSAIPDDGRMVFVARELLNAALAVAQDPFAESPYMEKAIEEGQSSDDAPVRLETRKRTLASGDELRRIASVYIQHTAMADDTGRT</sequence>
<dbReference type="OrthoDB" id="25675at2759"/>
<dbReference type="SUPFAM" id="SSF81606">
    <property type="entry name" value="PP2C-like"/>
    <property type="match status" value="1"/>
</dbReference>
<dbReference type="InterPro" id="IPR039123">
    <property type="entry name" value="PPTC7"/>
</dbReference>